<feature type="region of interest" description="Disordered" evidence="1">
    <location>
        <begin position="188"/>
        <end position="228"/>
    </location>
</feature>
<sequence>MAEEKDWFPPDPYAAADRSTSADSEQQQQQQQPPWRRNAKLNAQSPPFHPLTNNITAVTRRSLSLSGTDWSDTARERALAANCRELIHRVTKTTLTPSLTDPAALEIAGSSERNVERAVELVHTLAAGEPTRIALDAAARPSAEMCDELCKQFRCVLFDPKTADGSPPWLEAFGPTEALQEVAKRLGGTVQPQPQSAPSPSQSPEQEMPPLENGFGGEVTPGMGLPSPPLLMRTARALLGALSSAVMPSRTAERLPPAVDDVVMGEEEANGEQPRGSSEDNNGAAGQPAGEPTEPHERAESEQGDAAPMEMTAAAREPPADGEPQHPPEERAASEQAGDVPMNATQEEGREEESEQQVASLMAQLLPLVPLPCQAPLAQVEAESVGARIGAFFRDPSAAAAAADAAEAEKTDSACPDDQVVPPVREGGKDVVMATEADAQQHQQQQQEKEEEEEGTPDSQAGGGGGEDESMQPHDTVTDYDQHAAAPPQAVHEAAADESREKAIHTHTHSHTHQQRRTVTSSGPVGYVVFVGLHYHSKEIYLCALEPHTGGAPAEGDDSHDDNTEAANLPTYIIRKCCGSTFFALPRGGRNKAPHPAVTPTPTDLIVNNDEIFISLPFTQATRYPEIPSFKPLLPGQPFKADTLSASLETGTTRDGRVIDLRFQAKMLYVQQLVDTPIAPLALAAFEPDLPTWPIEQRLCRAERQARWIVLKDTCADGLDIMPSREGRVVQLRWVEEGGGEGAIWCLVQHREGARSEIRKISADVLESFRVGEGGLDVIHTVDAPATSFAVYFHQHASRRYLYYRTRQPCSTDEQIIRYEWHQPDGTWHKRDCQATLPTGVPPSTPIGGMQVVVDGASARDAPHLIVLTHGDTGNAIRVYTIDLHLHQEITLHERAKPFGLGFHGRRDEPMSRQELLQCAVATSHVGKKLSTILHPDYQQPHVVPSPPAPATDHHHKKHRLEPQPPPPPAPLEPAPPPPPPASAKEASPPPPPPPPVTVKQEEHADAEGADVEAKVESPPPPAVRKRKAASGGRVPRSKRGKTGSSKRPRTDGAGGQQRRHAKRERHSIQHPQQHHQQHQQQERQQRRAADDVVVNKEEDDDDMNALGYDEIGCADLRALVERHPCEHVRALGNELFQHGYSLSSLVHQLTDMAALTAWRGKTHHPQQQHQADGPPPPSPSCLFGPVLQLFLYPYTAAFADQPVTMMPLADGEEGLPPGRGLRGMTCAEVCALVEGMHDIMEGAEDAMAEAIKEECVSGRAFECLVHLAGAPPSAQEWVKCVARRWRLGRLLLSDESRRDIVMYLCDQGIESSSPFSSALT</sequence>
<keyword evidence="3" id="KW-1185">Reference proteome</keyword>
<dbReference type="VEuPathDB" id="CryptoDB:Vbra_16065"/>
<feature type="compositionally biased region" description="Low complexity" evidence="1">
    <location>
        <begin position="191"/>
        <end position="210"/>
    </location>
</feature>
<evidence type="ECO:0000313" key="3">
    <source>
        <dbReference type="Proteomes" id="UP000041254"/>
    </source>
</evidence>
<feature type="compositionally biased region" description="Pro residues" evidence="1">
    <location>
        <begin position="963"/>
        <end position="997"/>
    </location>
</feature>
<feature type="region of interest" description="Disordered" evidence="1">
    <location>
        <begin position="1"/>
        <end position="52"/>
    </location>
</feature>
<feature type="region of interest" description="Disordered" evidence="1">
    <location>
        <begin position="267"/>
        <end position="359"/>
    </location>
</feature>
<evidence type="ECO:0000313" key="2">
    <source>
        <dbReference type="EMBL" id="CEM17544.1"/>
    </source>
</evidence>
<feature type="compositionally biased region" description="Basic and acidic residues" evidence="1">
    <location>
        <begin position="494"/>
        <end position="504"/>
    </location>
</feature>
<feature type="compositionally biased region" description="Polar residues" evidence="1">
    <location>
        <begin position="41"/>
        <end position="52"/>
    </location>
</feature>
<dbReference type="InParanoid" id="A0A0G4FS77"/>
<feature type="compositionally biased region" description="Basic residues" evidence="1">
    <location>
        <begin position="1036"/>
        <end position="1048"/>
    </location>
</feature>
<evidence type="ECO:0000256" key="1">
    <source>
        <dbReference type="SAM" id="MobiDB-lite"/>
    </source>
</evidence>
<protein>
    <submittedName>
        <fullName evidence="2">Uncharacterized protein</fullName>
    </submittedName>
</protein>
<dbReference type="EMBL" id="CDMY01000490">
    <property type="protein sequence ID" value="CEM17544.1"/>
    <property type="molecule type" value="Genomic_DNA"/>
</dbReference>
<name>A0A0G4FS77_VITBC</name>
<feature type="region of interest" description="Disordered" evidence="1">
    <location>
        <begin position="938"/>
        <end position="1093"/>
    </location>
</feature>
<dbReference type="PANTHER" id="PTHR45725">
    <property type="entry name" value="FORMIN HOMOLOGY 2 FAMILY MEMBER"/>
    <property type="match status" value="1"/>
</dbReference>
<organism evidence="2 3">
    <name type="scientific">Vitrella brassicaformis (strain CCMP3155)</name>
    <dbReference type="NCBI Taxonomy" id="1169540"/>
    <lineage>
        <taxon>Eukaryota</taxon>
        <taxon>Sar</taxon>
        <taxon>Alveolata</taxon>
        <taxon>Colpodellida</taxon>
        <taxon>Vitrellaceae</taxon>
        <taxon>Vitrella</taxon>
    </lineage>
</organism>
<dbReference type="InterPro" id="IPR051425">
    <property type="entry name" value="Formin_Homology"/>
</dbReference>
<dbReference type="PANTHER" id="PTHR45725:SF18">
    <property type="entry name" value="ORC1-LIKE AAA ATPASE DOMAIN-CONTAINING PROTEIN"/>
    <property type="match status" value="1"/>
</dbReference>
<accession>A0A0G4FS77</accession>
<reference evidence="2 3" key="1">
    <citation type="submission" date="2014-11" db="EMBL/GenBank/DDBJ databases">
        <authorList>
            <person name="Zhu J."/>
            <person name="Qi W."/>
            <person name="Song R."/>
        </authorList>
    </citation>
    <scope>NUCLEOTIDE SEQUENCE [LARGE SCALE GENOMIC DNA]</scope>
</reference>
<proteinExistence type="predicted"/>
<feature type="compositionally biased region" description="Basic and acidic residues" evidence="1">
    <location>
        <begin position="1000"/>
        <end position="1016"/>
    </location>
</feature>
<dbReference type="Proteomes" id="UP000041254">
    <property type="component" value="Unassembled WGS sequence"/>
</dbReference>
<feature type="compositionally biased region" description="Low complexity" evidence="1">
    <location>
        <begin position="483"/>
        <end position="493"/>
    </location>
</feature>
<gene>
    <name evidence="2" type="ORF">Vbra_16065</name>
</gene>
<feature type="compositionally biased region" description="Basic residues" evidence="1">
    <location>
        <begin position="505"/>
        <end position="516"/>
    </location>
</feature>
<feature type="compositionally biased region" description="Basic and acidic residues" evidence="1">
    <location>
        <begin position="1081"/>
        <end position="1093"/>
    </location>
</feature>
<feature type="compositionally biased region" description="Basic and acidic residues" evidence="1">
    <location>
        <begin position="323"/>
        <end position="333"/>
    </location>
</feature>
<feature type="region of interest" description="Disordered" evidence="1">
    <location>
        <begin position="1160"/>
        <end position="1179"/>
    </location>
</feature>
<feature type="region of interest" description="Disordered" evidence="1">
    <location>
        <begin position="397"/>
        <end position="425"/>
    </location>
</feature>
<feature type="region of interest" description="Disordered" evidence="1">
    <location>
        <begin position="437"/>
        <end position="520"/>
    </location>
</feature>